<gene>
    <name evidence="1" type="ORF">POT9AD_3576</name>
</gene>
<name>A0A653B8N9_ECTOL</name>
<protein>
    <submittedName>
        <fullName evidence="1">Uncharacterized protein</fullName>
    </submittedName>
</protein>
<organism evidence="1">
    <name type="scientific">Ectopseudomonas oleovorans</name>
    <name type="common">Pseudomonas oleovorans</name>
    <dbReference type="NCBI Taxonomy" id="301"/>
    <lineage>
        <taxon>Bacteria</taxon>
        <taxon>Pseudomonadati</taxon>
        <taxon>Pseudomonadota</taxon>
        <taxon>Gammaproteobacteria</taxon>
        <taxon>Pseudomonadales</taxon>
        <taxon>Pseudomonadaceae</taxon>
        <taxon>Ectopseudomonas</taxon>
    </lineage>
</organism>
<reference evidence="1" key="1">
    <citation type="submission" date="2018-11" db="EMBL/GenBank/DDBJ databases">
        <authorList>
            <consortium name="Genoscope - CEA"/>
            <person name="William W."/>
        </authorList>
    </citation>
    <scope>NUCLEOTIDE SEQUENCE [LARGE SCALE GENOMIC DNA]</scope>
    <source>
        <strain evidence="1">T9AD</strain>
    </source>
</reference>
<evidence type="ECO:0000313" key="1">
    <source>
        <dbReference type="EMBL" id="VDN64551.1"/>
    </source>
</evidence>
<dbReference type="EMBL" id="LR130779">
    <property type="protein sequence ID" value="VDN64551.1"/>
    <property type="molecule type" value="Genomic_DNA"/>
</dbReference>
<sequence length="40" mass="4349">MHRRSALYVTFELKNPSCLAVVINSDLKGQPDRSCGEAAA</sequence>
<dbReference type="AlphaFoldDB" id="A0A653B8N9"/>
<proteinExistence type="predicted"/>
<accession>A0A653B8N9</accession>